<dbReference type="PANTHER" id="PTHR33445">
    <property type="entry name" value="ATP SYNTHASE SUBUNIT B', CHLOROPLASTIC"/>
    <property type="match status" value="1"/>
</dbReference>
<evidence type="ECO:0000256" key="14">
    <source>
        <dbReference type="ARBA" id="ARBA00025830"/>
    </source>
</evidence>
<evidence type="ECO:0000256" key="16">
    <source>
        <dbReference type="RuleBase" id="RU003848"/>
    </source>
</evidence>
<keyword evidence="5 15" id="KW-0138">CF(0)</keyword>
<dbReference type="GeneID" id="61422481"/>
<dbReference type="RefSeq" id="WP_018245009.1">
    <property type="nucleotide sequence ID" value="NZ_CP050085.1"/>
</dbReference>
<evidence type="ECO:0000256" key="4">
    <source>
        <dbReference type="ARBA" id="ARBA00022475"/>
    </source>
</evidence>
<evidence type="ECO:0000256" key="15">
    <source>
        <dbReference type="HAMAP-Rule" id="MF_01398"/>
    </source>
</evidence>
<dbReference type="Pfam" id="PF00430">
    <property type="entry name" value="ATP-synt_B"/>
    <property type="match status" value="1"/>
</dbReference>
<dbReference type="EMBL" id="KX491952">
    <property type="protein sequence ID" value="AOO94316.1"/>
    <property type="molecule type" value="Genomic_DNA"/>
</dbReference>
<name>A0A1B8R211_RHILT</name>
<evidence type="ECO:0000256" key="10">
    <source>
        <dbReference type="ARBA" id="ARBA00023136"/>
    </source>
</evidence>
<dbReference type="PANTHER" id="PTHR33445:SF1">
    <property type="entry name" value="ATP SYNTHASE SUBUNIT B"/>
    <property type="match status" value="1"/>
</dbReference>
<keyword evidence="9 15" id="KW-0406">Ion transport</keyword>
<evidence type="ECO:0000256" key="11">
    <source>
        <dbReference type="ARBA" id="ARBA00023310"/>
    </source>
</evidence>
<evidence type="ECO:0000256" key="6">
    <source>
        <dbReference type="ARBA" id="ARBA00022692"/>
    </source>
</evidence>
<organism evidence="17">
    <name type="scientific">Rhizobium leguminosarum bv. trifolii</name>
    <dbReference type="NCBI Taxonomy" id="386"/>
    <lineage>
        <taxon>Bacteria</taxon>
        <taxon>Pseudomonadati</taxon>
        <taxon>Pseudomonadota</taxon>
        <taxon>Alphaproteobacteria</taxon>
        <taxon>Hyphomicrobiales</taxon>
        <taxon>Rhizobiaceae</taxon>
        <taxon>Rhizobium/Agrobacterium group</taxon>
        <taxon>Rhizobium</taxon>
    </lineage>
</organism>
<dbReference type="NCBIfam" id="NF006611">
    <property type="entry name" value="PRK09173.1"/>
    <property type="match status" value="1"/>
</dbReference>
<accession>A0A1B8R211</accession>
<keyword evidence="6 15" id="KW-0812">Transmembrane</keyword>
<evidence type="ECO:0000256" key="9">
    <source>
        <dbReference type="ARBA" id="ARBA00023065"/>
    </source>
</evidence>
<proteinExistence type="inferred from homology"/>
<dbReference type="AlphaFoldDB" id="A0A1B8R211"/>
<evidence type="ECO:0000256" key="3">
    <source>
        <dbReference type="ARBA" id="ARBA00022448"/>
    </source>
</evidence>
<reference evidence="17" key="2">
    <citation type="journal article" date="2016" name="Front. Microbiol.">
        <title>The Regulatory Protein RosR Affects Rhizobium leguminosarum bv. trifolii Protein Profiles, Cell Surface Properties, and Symbiosis with Clover.</title>
        <authorList>
            <person name="Rachwal K."/>
            <person name="Boguszewska A."/>
            <person name="Kopcinska J."/>
            <person name="Karas M."/>
            <person name="Tchorzewski M."/>
            <person name="Janczarek M."/>
        </authorList>
    </citation>
    <scope>NUCLEOTIDE SEQUENCE</scope>
    <source>
        <strain evidence="17">Rt24.2</strain>
    </source>
</reference>
<dbReference type="InterPro" id="IPR002146">
    <property type="entry name" value="ATP_synth_b/b'su_bac/chlpt"/>
</dbReference>
<comment type="subcellular location">
    <subcellularLocation>
        <location evidence="1">Cell inner membrane</location>
        <topology evidence="1">Single-pass membrane protein</topology>
    </subcellularLocation>
    <subcellularLocation>
        <location evidence="15">Cell membrane</location>
        <topology evidence="15">Single-pass membrane protein</topology>
    </subcellularLocation>
</comment>
<evidence type="ECO:0000256" key="5">
    <source>
        <dbReference type="ARBA" id="ARBA00022547"/>
    </source>
</evidence>
<keyword evidence="7 15" id="KW-0375">Hydrogen ion transport</keyword>
<comment type="similarity">
    <text evidence="2 15 16">Belongs to the ATPase B chain family.</text>
</comment>
<comment type="function">
    <text evidence="12 15">F(1)F(0) ATP synthase produces ATP from ADP in the presence of a proton or sodium gradient. F-type ATPases consist of two structural domains, F(1) containing the extramembraneous catalytic core and F(0) containing the membrane proton channel, linked together by a central stalk and a peripheral stalk. During catalysis, ATP synthesis in the catalytic domain of F(1) is coupled via a rotary mechanism of the central stalk subunits to proton translocation.</text>
</comment>
<evidence type="ECO:0000256" key="13">
    <source>
        <dbReference type="ARBA" id="ARBA00025614"/>
    </source>
</evidence>
<feature type="transmembrane region" description="Helical" evidence="15">
    <location>
        <begin position="6"/>
        <end position="25"/>
    </location>
</feature>
<evidence type="ECO:0000256" key="7">
    <source>
        <dbReference type="ARBA" id="ARBA00022781"/>
    </source>
</evidence>
<keyword evidence="3 15" id="KW-0813">Transport</keyword>
<gene>
    <name evidence="15" type="primary">atpF</name>
</gene>
<evidence type="ECO:0000256" key="2">
    <source>
        <dbReference type="ARBA" id="ARBA00005513"/>
    </source>
</evidence>
<sequence length="163" mass="18011">MEFAFDATFFAFVGLVLFLALVVYLKVPGMMARSLDDRADQIRNELAEAKRLREEAQHLLAEYQRKRKEAEAEAAHIVAAAEREAQMLTAEAKKKTEEFVTNRTALSEQKIKQAEAEAMKAVRSAAVDLAIAAAETVLAKQADAKVQSELFGNAVGQVKTRLN</sequence>
<dbReference type="GO" id="GO:0045259">
    <property type="term" value="C:proton-transporting ATP synthase complex"/>
    <property type="evidence" value="ECO:0007669"/>
    <property type="project" value="UniProtKB-KW"/>
</dbReference>
<keyword evidence="11 15" id="KW-0066">ATP synthesis</keyword>
<dbReference type="GO" id="GO:0046933">
    <property type="term" value="F:proton-transporting ATP synthase activity, rotational mechanism"/>
    <property type="evidence" value="ECO:0007669"/>
    <property type="project" value="UniProtKB-UniRule"/>
</dbReference>
<evidence type="ECO:0000313" key="17">
    <source>
        <dbReference type="EMBL" id="AOO94316.1"/>
    </source>
</evidence>
<keyword evidence="4 15" id="KW-1003">Cell membrane</keyword>
<keyword evidence="10 15" id="KW-0472">Membrane</keyword>
<comment type="subunit">
    <text evidence="14 15">F-type ATPases have 2 components, F(1) - the catalytic core - and F(0) - the membrane proton channel. F(1) has five subunits: alpha(3), beta(3), gamma(1), delta(1), epsilon(1). F(0) has three main subunits: a(1), b(2) and c(10-14). The alpha and beta chains form an alternating ring which encloses part of the gamma chain. F(1) is attached to F(0) by a central stalk formed by the gamma and epsilon chains, while a peripheral stalk is formed by the delta and b chains.</text>
</comment>
<dbReference type="GO" id="GO:0046961">
    <property type="term" value="F:proton-transporting ATPase activity, rotational mechanism"/>
    <property type="evidence" value="ECO:0007669"/>
    <property type="project" value="TreeGrafter"/>
</dbReference>
<dbReference type="GO" id="GO:0005886">
    <property type="term" value="C:plasma membrane"/>
    <property type="evidence" value="ECO:0007669"/>
    <property type="project" value="UniProtKB-SubCell"/>
</dbReference>
<dbReference type="InterPro" id="IPR050059">
    <property type="entry name" value="ATP_synthase_B_chain"/>
</dbReference>
<keyword evidence="8 15" id="KW-1133">Transmembrane helix</keyword>
<evidence type="ECO:0000256" key="8">
    <source>
        <dbReference type="ARBA" id="ARBA00022989"/>
    </source>
</evidence>
<protein>
    <recommendedName>
        <fullName evidence="15">ATP synthase subunit b</fullName>
    </recommendedName>
    <alternativeName>
        <fullName evidence="15">ATP synthase F(0) sector subunit b</fullName>
    </alternativeName>
    <alternativeName>
        <fullName evidence="15">ATPase subunit I</fullName>
    </alternativeName>
    <alternativeName>
        <fullName evidence="15">F-type ATPase subunit b</fullName>
        <shortName evidence="15">F-ATPase subunit b</shortName>
    </alternativeName>
</protein>
<comment type="function">
    <text evidence="13">Component of the F(0) channel, it forms part of the peripheral stalk, linking F(1) to F(0). The b'-subunit is a diverged and duplicated form of b found in plants and photosynthetic bacteria.</text>
</comment>
<evidence type="ECO:0000256" key="12">
    <source>
        <dbReference type="ARBA" id="ARBA00025198"/>
    </source>
</evidence>
<reference evidence="17" key="1">
    <citation type="journal article" date="2015" name="BMC Genomics">
        <title>Transcriptome profiling of a Rhizobium leguminosarum bv. trifolii rosR mutant reveals the role of the transcriptional regulator RosR in motility, synthesis of cell-surface components, and other cellular processes.</title>
        <authorList>
            <person name="Rachwal K."/>
            <person name="Matczynska E."/>
            <person name="Janczarek M."/>
        </authorList>
    </citation>
    <scope>NUCLEOTIDE SEQUENCE</scope>
    <source>
        <strain evidence="17">Rt24.2</strain>
    </source>
</reference>
<dbReference type="HAMAP" id="MF_01398">
    <property type="entry name" value="ATP_synth_b_bprime"/>
    <property type="match status" value="1"/>
</dbReference>
<evidence type="ECO:0000256" key="1">
    <source>
        <dbReference type="ARBA" id="ARBA00004377"/>
    </source>
</evidence>